<comment type="caution">
    <text evidence="4">The sequence shown here is derived from an EMBL/GenBank/DDBJ whole genome shotgun (WGS) entry which is preliminary data.</text>
</comment>
<feature type="chain" id="PRO_5045415839" evidence="2">
    <location>
        <begin position="34"/>
        <end position="518"/>
    </location>
</feature>
<keyword evidence="2" id="KW-0732">Signal</keyword>
<dbReference type="InterPro" id="IPR050490">
    <property type="entry name" value="Bact_solute-bd_prot1"/>
</dbReference>
<dbReference type="PROSITE" id="PS51257">
    <property type="entry name" value="PROKAR_LIPOPROTEIN"/>
    <property type="match status" value="1"/>
</dbReference>
<accession>A0ABV6DQ31</accession>
<sequence length="518" mass="57525">MKKRRNAGRGSGVLALIMMLAVWLSGCSGGAPAATKPEPAPAPAPAAGETKQASAELPPVELQYYFAANVQNLKDLPLVEAEMNKIVKAKINATVKLNAIDFAAFDQKMNIKSASGEPYDLVFTAPWKNNYFQNVAKGTLLPLDDLLAKYAPTLKATVPAKIWDATRVNGKIYGAINWQIVAMAYGVSMPKMWVDKYKIDINNIKSLKDVEPYLAKWEEKWPAYHGGENKFTQAPPFFGFDSVGDDASVGWVRLNDKDLKVVNQYESPEFKELIETTYDWRKKGFIPPDAVLYTDEKRLADQKAGKTELLLSINGPAPPGVENAEKQKIGVEIVVKPISKPLITTNRAIATMTGISKTSQNPERAMMFLELINTDKDLYNLLCNGIEGKHYKMVDKTKGLIEKIPDSGYNPSTDWMFGNQFNGYYTSPESVGNWEKTIQMNAEGEVSPLLGFNFNPEPIKSELAQVSSVWKEYSGALMTGSADPQTKYPEFLDKLKKAGADKIIAEKQKQIDEWRKSK</sequence>
<dbReference type="Pfam" id="PF12010">
    <property type="entry name" value="DUF3502"/>
    <property type="match status" value="1"/>
</dbReference>
<evidence type="ECO:0000313" key="5">
    <source>
        <dbReference type="Proteomes" id="UP001589776"/>
    </source>
</evidence>
<gene>
    <name evidence="4" type="ORF">ACFFK0_20290</name>
</gene>
<dbReference type="SUPFAM" id="SSF53850">
    <property type="entry name" value="Periplasmic binding protein-like II"/>
    <property type="match status" value="1"/>
</dbReference>
<evidence type="ECO:0000313" key="4">
    <source>
        <dbReference type="EMBL" id="MFC0214750.1"/>
    </source>
</evidence>
<dbReference type="PANTHER" id="PTHR43649">
    <property type="entry name" value="ARABINOSE-BINDING PROTEIN-RELATED"/>
    <property type="match status" value="1"/>
</dbReference>
<organism evidence="4 5">
    <name type="scientific">Paenibacillus chartarius</name>
    <dbReference type="NCBI Taxonomy" id="747481"/>
    <lineage>
        <taxon>Bacteria</taxon>
        <taxon>Bacillati</taxon>
        <taxon>Bacillota</taxon>
        <taxon>Bacilli</taxon>
        <taxon>Bacillales</taxon>
        <taxon>Paenibacillaceae</taxon>
        <taxon>Paenibacillus</taxon>
    </lineage>
</organism>
<reference evidence="4 5" key="1">
    <citation type="submission" date="2024-09" db="EMBL/GenBank/DDBJ databases">
        <authorList>
            <person name="Sun Q."/>
            <person name="Mori K."/>
        </authorList>
    </citation>
    <scope>NUCLEOTIDE SEQUENCE [LARGE SCALE GENOMIC DNA]</scope>
    <source>
        <strain evidence="4 5">CCM 7759</strain>
    </source>
</reference>
<name>A0ABV6DQ31_9BACL</name>
<dbReference type="PANTHER" id="PTHR43649:SF17">
    <property type="entry name" value="ABC TRANSPORTER SOLUTE BINDING PROTEIN-SUGAR TRANSPORT"/>
    <property type="match status" value="1"/>
</dbReference>
<feature type="domain" description="DUF3502" evidence="3">
    <location>
        <begin position="448"/>
        <end position="516"/>
    </location>
</feature>
<dbReference type="Gene3D" id="3.40.190.10">
    <property type="entry name" value="Periplasmic binding protein-like II"/>
    <property type="match status" value="2"/>
</dbReference>
<protein>
    <submittedName>
        <fullName evidence="4">ABC transporter substrate-binding protein</fullName>
    </submittedName>
</protein>
<proteinExistence type="predicted"/>
<feature type="signal peptide" evidence="2">
    <location>
        <begin position="1"/>
        <end position="33"/>
    </location>
</feature>
<keyword evidence="5" id="KW-1185">Reference proteome</keyword>
<evidence type="ECO:0000256" key="1">
    <source>
        <dbReference type="SAM" id="MobiDB-lite"/>
    </source>
</evidence>
<feature type="region of interest" description="Disordered" evidence="1">
    <location>
        <begin position="33"/>
        <end position="52"/>
    </location>
</feature>
<evidence type="ECO:0000259" key="3">
    <source>
        <dbReference type="Pfam" id="PF12010"/>
    </source>
</evidence>
<dbReference type="InterPro" id="IPR022627">
    <property type="entry name" value="DUF3502"/>
</dbReference>
<dbReference type="EMBL" id="JBHLWN010000077">
    <property type="protein sequence ID" value="MFC0214750.1"/>
    <property type="molecule type" value="Genomic_DNA"/>
</dbReference>
<dbReference type="RefSeq" id="WP_377472164.1">
    <property type="nucleotide sequence ID" value="NZ_JBHLWN010000077.1"/>
</dbReference>
<evidence type="ECO:0000256" key="2">
    <source>
        <dbReference type="SAM" id="SignalP"/>
    </source>
</evidence>
<dbReference type="Proteomes" id="UP001589776">
    <property type="component" value="Unassembled WGS sequence"/>
</dbReference>